<dbReference type="AlphaFoldDB" id="A0A2K8P0B4"/>
<evidence type="ECO:0000256" key="4">
    <source>
        <dbReference type="ARBA" id="ARBA00022840"/>
    </source>
</evidence>
<dbReference type="SMART" id="SM00382">
    <property type="entry name" value="AAA"/>
    <property type="match status" value="1"/>
</dbReference>
<dbReference type="InterPro" id="IPR027417">
    <property type="entry name" value="P-loop_NTPase"/>
</dbReference>
<dbReference type="PANTHER" id="PTHR43776:SF7">
    <property type="entry name" value="D,D-DIPEPTIDE TRANSPORT ATP-BINDING PROTEIN DDPF-RELATED"/>
    <property type="match status" value="1"/>
</dbReference>
<proteinExistence type="inferred from homology"/>
<dbReference type="InterPro" id="IPR050319">
    <property type="entry name" value="ABC_transp_ATP-bind"/>
</dbReference>
<reference evidence="6 7" key="1">
    <citation type="submission" date="2017-11" db="EMBL/GenBank/DDBJ databases">
        <title>Genome sequence of Entomoplasma somnilux PYAN-1 (ATCC 49194).</title>
        <authorList>
            <person name="Lo W.-S."/>
            <person name="Gasparich G.E."/>
            <person name="Kuo C.-H."/>
        </authorList>
    </citation>
    <scope>NUCLEOTIDE SEQUENCE [LARGE SCALE GENOMIC DNA]</scope>
    <source>
        <strain evidence="6 7">PYAN-1</strain>
    </source>
</reference>
<dbReference type="CDD" id="cd03257">
    <property type="entry name" value="ABC_NikE_OppD_transporters"/>
    <property type="match status" value="1"/>
</dbReference>
<evidence type="ECO:0000256" key="1">
    <source>
        <dbReference type="ARBA" id="ARBA00005417"/>
    </source>
</evidence>
<evidence type="ECO:0000259" key="5">
    <source>
        <dbReference type="PROSITE" id="PS50893"/>
    </source>
</evidence>
<sequence length="618" mass="71544">MARKDAIIKVRDLLIEFGNGKKKIKAVKGVTFDVYKGETFGLVGESGSGKTTVGRAVMGIQPLSDGAIYFKNRMAYGMSPDLFKLNIAILKNLDKMKSNQDTTTLRLNTYLEEFKRVDYKYTQSKYYDFKTKTLKEYPDGVSRIIPEGVNLKKTKLVTHKKDANLSFVKVAVKDNLKSLLKILRIQQKTLRFIDSISDWIDIDKELDLAINKYQKETYNLVAGIKELENKIWNALEKMSKIKQDVIEGKSNSVSKFFNDLGTELKEIITLHKSISTLIKMAENEQFINIALTSPSRLRNKYKNQIEQKIQKHKNQNNILMAEKYQNILELMNLKNIQEQIKKSEIFEMPNAKRQRNLKKEMQMIFQDPASSLNERMAIEQIIAEGLDNFPELYKNEDAANAYMEWFNSNEDAKAGTIKRSDVKWKDVKHFLVLQLLTTVGMLPEHLSRYPHEFSGGQRQRIGIARALVMKPSFIVADEPISALDVSIRAQVMNLLAKFQQELDLTYIFIAHDLSVVRFVADRIAVIYRGDIVELAEADELFYNPLHPYTKSLLSAVPLPDPEQERKKVHYKYEPEIEHSDYLVDFPQWVEVKNGHFIYANERELKAYKKAYNEYEKNK</sequence>
<dbReference type="Pfam" id="PF08352">
    <property type="entry name" value="oligo_HPY"/>
    <property type="match status" value="1"/>
</dbReference>
<dbReference type="KEGG" id="esx:ESOMN_v1c05060"/>
<evidence type="ECO:0000256" key="2">
    <source>
        <dbReference type="ARBA" id="ARBA00022448"/>
    </source>
</evidence>
<dbReference type="PROSITE" id="PS50893">
    <property type="entry name" value="ABC_TRANSPORTER_2"/>
    <property type="match status" value="1"/>
</dbReference>
<organism evidence="6 7">
    <name type="scientific">Williamsoniiplasma somnilux</name>
    <dbReference type="NCBI Taxonomy" id="215578"/>
    <lineage>
        <taxon>Bacteria</taxon>
        <taxon>Bacillati</taxon>
        <taxon>Mycoplasmatota</taxon>
        <taxon>Mollicutes</taxon>
        <taxon>Entomoplasmatales</taxon>
        <taxon>Williamsoniiplasma</taxon>
    </lineage>
</organism>
<dbReference type="InterPro" id="IPR013563">
    <property type="entry name" value="Oligopep_ABC_C"/>
</dbReference>
<dbReference type="GO" id="GO:0055085">
    <property type="term" value="P:transmembrane transport"/>
    <property type="evidence" value="ECO:0007669"/>
    <property type="project" value="UniProtKB-ARBA"/>
</dbReference>
<evidence type="ECO:0000313" key="7">
    <source>
        <dbReference type="Proteomes" id="UP000232230"/>
    </source>
</evidence>
<dbReference type="InterPro" id="IPR003593">
    <property type="entry name" value="AAA+_ATPase"/>
</dbReference>
<keyword evidence="3" id="KW-0547">Nucleotide-binding</keyword>
<dbReference type="PANTHER" id="PTHR43776">
    <property type="entry name" value="TRANSPORT ATP-BINDING PROTEIN"/>
    <property type="match status" value="1"/>
</dbReference>
<comment type="similarity">
    <text evidence="1">Belongs to the ABC transporter superfamily.</text>
</comment>
<dbReference type="GO" id="GO:0016887">
    <property type="term" value="F:ATP hydrolysis activity"/>
    <property type="evidence" value="ECO:0007669"/>
    <property type="project" value="InterPro"/>
</dbReference>
<accession>A0A2K8P0B4</accession>
<feature type="domain" description="ABC transporter" evidence="5">
    <location>
        <begin position="8"/>
        <end position="553"/>
    </location>
</feature>
<dbReference type="Gene3D" id="3.40.50.300">
    <property type="entry name" value="P-loop containing nucleotide triphosphate hydrolases"/>
    <property type="match status" value="2"/>
</dbReference>
<name>A0A2K8P0B4_9MOLU</name>
<dbReference type="InterPro" id="IPR003439">
    <property type="entry name" value="ABC_transporter-like_ATP-bd"/>
</dbReference>
<dbReference type="EMBL" id="CP024965">
    <property type="protein sequence ID" value="ATZ18888.1"/>
    <property type="molecule type" value="Genomic_DNA"/>
</dbReference>
<dbReference type="Pfam" id="PF00005">
    <property type="entry name" value="ABC_tran"/>
    <property type="match status" value="1"/>
</dbReference>
<keyword evidence="2" id="KW-0813">Transport</keyword>
<evidence type="ECO:0000256" key="3">
    <source>
        <dbReference type="ARBA" id="ARBA00022741"/>
    </source>
</evidence>
<dbReference type="GO" id="GO:0015833">
    <property type="term" value="P:peptide transport"/>
    <property type="evidence" value="ECO:0007669"/>
    <property type="project" value="InterPro"/>
</dbReference>
<dbReference type="SUPFAM" id="SSF52540">
    <property type="entry name" value="P-loop containing nucleoside triphosphate hydrolases"/>
    <property type="match status" value="2"/>
</dbReference>
<keyword evidence="4 6" id="KW-0067">ATP-binding</keyword>
<gene>
    <name evidence="6" type="primary">oppF</name>
    <name evidence="6" type="ORF">ESOMN_v1c05060</name>
</gene>
<keyword evidence="7" id="KW-1185">Reference proteome</keyword>
<dbReference type="GO" id="GO:0005524">
    <property type="term" value="F:ATP binding"/>
    <property type="evidence" value="ECO:0007669"/>
    <property type="project" value="UniProtKB-KW"/>
</dbReference>
<dbReference type="RefSeq" id="WP_024863409.1">
    <property type="nucleotide sequence ID" value="NZ_CP024965.1"/>
</dbReference>
<dbReference type="InterPro" id="IPR017871">
    <property type="entry name" value="ABC_transporter-like_CS"/>
</dbReference>
<protein>
    <submittedName>
        <fullName evidence="6">Oligopeptide ABC transporter ATP-binding protein</fullName>
    </submittedName>
</protein>
<dbReference type="Proteomes" id="UP000232230">
    <property type="component" value="Chromosome"/>
</dbReference>
<evidence type="ECO:0000313" key="6">
    <source>
        <dbReference type="EMBL" id="ATZ18888.1"/>
    </source>
</evidence>
<dbReference type="PROSITE" id="PS00211">
    <property type="entry name" value="ABC_TRANSPORTER_1"/>
    <property type="match status" value="1"/>
</dbReference>